<feature type="region of interest" description="Disordered" evidence="1">
    <location>
        <begin position="171"/>
        <end position="241"/>
    </location>
</feature>
<evidence type="ECO:0000313" key="3">
    <source>
        <dbReference type="EMBL" id="GJD44977.1"/>
    </source>
</evidence>
<keyword evidence="2" id="KW-0472">Membrane</keyword>
<reference evidence="3 4" key="1">
    <citation type="journal article" date="2021" name="Front. Microbiol.">
        <title>Comprehensive Comparative Genomics and Phenotyping of Methylobacterium Species.</title>
        <authorList>
            <person name="Alessa O."/>
            <person name="Ogura Y."/>
            <person name="Fujitani Y."/>
            <person name="Takami H."/>
            <person name="Hayashi T."/>
            <person name="Sahin N."/>
            <person name="Tani A."/>
        </authorList>
    </citation>
    <scope>NUCLEOTIDE SEQUENCE [LARGE SCALE GENOMIC DNA]</scope>
    <source>
        <strain evidence="3 4">DSM 23679</strain>
    </source>
</reference>
<dbReference type="Proteomes" id="UP001055117">
    <property type="component" value="Unassembled WGS sequence"/>
</dbReference>
<sequence>MIIALFALSAAMVIGGVVAVIQGFPFVRLESGLSMVIAGATVASAGAVLSGLAVVAMGLRRVAHAFDARRIVDAVGTIQDGVRLPPAAPAPLVDPFPAAPATADPAPGRPTLPSVVDPAVGAGLLGGQTRADPAFAEAYAEPAIPEPVPAAAHETHEQETLEHEVVEHGPIAHPPADAQAEPELPLPGLTPPEPEAAPPAPPPPPASPPEPEDDLFAPAEPALRPSLDAEPAKAAPEPAAREVVGRYASGGNTYVMYADGAIEADTPQGRFTFASLDELKAFVEAGGEGGNRGAA</sequence>
<evidence type="ECO:0000313" key="4">
    <source>
        <dbReference type="Proteomes" id="UP001055117"/>
    </source>
</evidence>
<evidence type="ECO:0000256" key="1">
    <source>
        <dbReference type="SAM" id="MobiDB-lite"/>
    </source>
</evidence>
<organism evidence="3 4">
    <name type="scientific">Methylobacterium cerastii</name>
    <dbReference type="NCBI Taxonomy" id="932741"/>
    <lineage>
        <taxon>Bacteria</taxon>
        <taxon>Pseudomonadati</taxon>
        <taxon>Pseudomonadota</taxon>
        <taxon>Alphaproteobacteria</taxon>
        <taxon>Hyphomicrobiales</taxon>
        <taxon>Methylobacteriaceae</taxon>
        <taxon>Methylobacterium</taxon>
    </lineage>
</organism>
<dbReference type="RefSeq" id="WP_238272413.1">
    <property type="nucleotide sequence ID" value="NZ_BPQG01000044.1"/>
</dbReference>
<comment type="caution">
    <text evidence="3">The sequence shown here is derived from an EMBL/GenBank/DDBJ whole genome shotgun (WGS) entry which is preliminary data.</text>
</comment>
<gene>
    <name evidence="3" type="ORF">AFCDBAGC_2846</name>
</gene>
<evidence type="ECO:0008006" key="5">
    <source>
        <dbReference type="Google" id="ProtNLM"/>
    </source>
</evidence>
<feature type="compositionally biased region" description="Pro residues" evidence="1">
    <location>
        <begin position="184"/>
        <end position="209"/>
    </location>
</feature>
<evidence type="ECO:0000256" key="2">
    <source>
        <dbReference type="SAM" id="Phobius"/>
    </source>
</evidence>
<proteinExistence type="predicted"/>
<protein>
    <recommendedName>
        <fullName evidence="5">DUF308 domain-containing protein</fullName>
    </recommendedName>
</protein>
<keyword evidence="2" id="KW-1133">Transmembrane helix</keyword>
<keyword evidence="4" id="KW-1185">Reference proteome</keyword>
<name>A0ABQ4QJG1_9HYPH</name>
<feature type="region of interest" description="Disordered" evidence="1">
    <location>
        <begin position="95"/>
        <end position="114"/>
    </location>
</feature>
<feature type="transmembrane region" description="Helical" evidence="2">
    <location>
        <begin position="35"/>
        <end position="59"/>
    </location>
</feature>
<accession>A0ABQ4QJG1</accession>
<dbReference type="EMBL" id="BPQG01000044">
    <property type="protein sequence ID" value="GJD44977.1"/>
    <property type="molecule type" value="Genomic_DNA"/>
</dbReference>
<keyword evidence="2" id="KW-0812">Transmembrane</keyword>